<sequence length="84" mass="9400">MESKKDTKEENSSFYDTATKVVGVAGAIVAFAGLAFLSLASSSEEKREEEKMMKAPGGDGHIRRAPFEANPKDYFREQRQRNKK</sequence>
<evidence type="ECO:0000256" key="1">
    <source>
        <dbReference type="SAM" id="MobiDB-lite"/>
    </source>
</evidence>
<evidence type="ECO:0000256" key="2">
    <source>
        <dbReference type="SAM" id="Phobius"/>
    </source>
</evidence>
<gene>
    <name evidence="3" type="ordered locus">AALP_Aa6g338300</name>
</gene>
<proteinExistence type="predicted"/>
<name>A0A087GTF8_ARAAL</name>
<dbReference type="OMA" id="RKPFEDN"/>
<dbReference type="OrthoDB" id="1101575at2759"/>
<keyword evidence="4" id="KW-1185">Reference proteome</keyword>
<dbReference type="Proteomes" id="UP000029120">
    <property type="component" value="Chromosome 6"/>
</dbReference>
<dbReference type="InterPro" id="IPR039926">
    <property type="entry name" value="Egg_app_1"/>
</dbReference>
<keyword evidence="2" id="KW-0812">Transmembrane</keyword>
<reference evidence="4" key="1">
    <citation type="journal article" date="2015" name="Nat. Plants">
        <title>Genome expansion of Arabis alpina linked with retrotransposition and reduced symmetric DNA methylation.</title>
        <authorList>
            <person name="Willing E.M."/>
            <person name="Rawat V."/>
            <person name="Mandakova T."/>
            <person name="Maumus F."/>
            <person name="James G.V."/>
            <person name="Nordstroem K.J."/>
            <person name="Becker C."/>
            <person name="Warthmann N."/>
            <person name="Chica C."/>
            <person name="Szarzynska B."/>
            <person name="Zytnicki M."/>
            <person name="Albani M.C."/>
            <person name="Kiefer C."/>
            <person name="Bergonzi S."/>
            <person name="Castaings L."/>
            <person name="Mateos J.L."/>
            <person name="Berns M.C."/>
            <person name="Bujdoso N."/>
            <person name="Piofczyk T."/>
            <person name="de Lorenzo L."/>
            <person name="Barrero-Sicilia C."/>
            <person name="Mateos I."/>
            <person name="Piednoel M."/>
            <person name="Hagmann J."/>
            <person name="Chen-Min-Tao R."/>
            <person name="Iglesias-Fernandez R."/>
            <person name="Schuster S.C."/>
            <person name="Alonso-Blanco C."/>
            <person name="Roudier F."/>
            <person name="Carbonero P."/>
            <person name="Paz-Ares J."/>
            <person name="Davis S.J."/>
            <person name="Pecinka A."/>
            <person name="Quesneville H."/>
            <person name="Colot V."/>
            <person name="Lysak M.A."/>
            <person name="Weigel D."/>
            <person name="Coupland G."/>
            <person name="Schneeberger K."/>
        </authorList>
    </citation>
    <scope>NUCLEOTIDE SEQUENCE [LARGE SCALE GENOMIC DNA]</scope>
    <source>
        <strain evidence="4">cv. Pajares</strain>
    </source>
</reference>
<feature type="transmembrane region" description="Helical" evidence="2">
    <location>
        <begin position="20"/>
        <end position="42"/>
    </location>
</feature>
<feature type="region of interest" description="Disordered" evidence="1">
    <location>
        <begin position="43"/>
        <end position="84"/>
    </location>
</feature>
<evidence type="ECO:0000313" key="3">
    <source>
        <dbReference type="EMBL" id="KFK33160.1"/>
    </source>
</evidence>
<feature type="compositionally biased region" description="Basic and acidic residues" evidence="1">
    <location>
        <begin position="60"/>
        <end position="84"/>
    </location>
</feature>
<accession>A0A087GTF8</accession>
<dbReference type="EMBL" id="CM002874">
    <property type="protein sequence ID" value="KFK33160.1"/>
    <property type="molecule type" value="Genomic_DNA"/>
</dbReference>
<dbReference type="PANTHER" id="PTHR33333">
    <property type="entry name" value="ERYTHROCYTE MEMBRANE PROTEIN 1-LIKE"/>
    <property type="match status" value="1"/>
</dbReference>
<dbReference type="Gramene" id="KFK33160">
    <property type="protein sequence ID" value="KFK33160"/>
    <property type="gene ID" value="AALP_AA6G338300"/>
</dbReference>
<feature type="compositionally biased region" description="Basic and acidic residues" evidence="1">
    <location>
        <begin position="43"/>
        <end position="53"/>
    </location>
</feature>
<protein>
    <submittedName>
        <fullName evidence="3">Uncharacterized protein</fullName>
    </submittedName>
</protein>
<organism evidence="3 4">
    <name type="scientific">Arabis alpina</name>
    <name type="common">Alpine rock-cress</name>
    <dbReference type="NCBI Taxonomy" id="50452"/>
    <lineage>
        <taxon>Eukaryota</taxon>
        <taxon>Viridiplantae</taxon>
        <taxon>Streptophyta</taxon>
        <taxon>Embryophyta</taxon>
        <taxon>Tracheophyta</taxon>
        <taxon>Spermatophyta</taxon>
        <taxon>Magnoliopsida</taxon>
        <taxon>eudicotyledons</taxon>
        <taxon>Gunneridae</taxon>
        <taxon>Pentapetalae</taxon>
        <taxon>rosids</taxon>
        <taxon>malvids</taxon>
        <taxon>Brassicales</taxon>
        <taxon>Brassicaceae</taxon>
        <taxon>Arabideae</taxon>
        <taxon>Arabis</taxon>
    </lineage>
</organism>
<keyword evidence="2" id="KW-1133">Transmembrane helix</keyword>
<dbReference type="AlphaFoldDB" id="A0A087GTF8"/>
<dbReference type="PANTHER" id="PTHR33333:SF40">
    <property type="entry name" value="(RAPE) HYPOTHETICAL PROTEIN"/>
    <property type="match status" value="1"/>
</dbReference>
<dbReference type="eggNOG" id="ENOG502SBN6">
    <property type="taxonomic scope" value="Eukaryota"/>
</dbReference>
<keyword evidence="2" id="KW-0472">Membrane</keyword>
<evidence type="ECO:0000313" key="4">
    <source>
        <dbReference type="Proteomes" id="UP000029120"/>
    </source>
</evidence>